<sequence>CASDGRDHSRCCIESDLPESCLNACRHPFTLSAECIPYSSQLMRCFATLNSSLPPAVSHLEKEIRHPKLHQL</sequence>
<dbReference type="Pfam" id="PF01682">
    <property type="entry name" value="DB"/>
    <property type="match status" value="1"/>
</dbReference>
<protein>
    <recommendedName>
        <fullName evidence="1">Domain of unknown function DB domain-containing protein</fullName>
    </recommendedName>
</protein>
<organism evidence="2 3">
    <name type="scientific">Parascaris equorum</name>
    <name type="common">Equine roundworm</name>
    <dbReference type="NCBI Taxonomy" id="6256"/>
    <lineage>
        <taxon>Eukaryota</taxon>
        <taxon>Metazoa</taxon>
        <taxon>Ecdysozoa</taxon>
        <taxon>Nematoda</taxon>
        <taxon>Chromadorea</taxon>
        <taxon>Rhabditida</taxon>
        <taxon>Spirurina</taxon>
        <taxon>Ascaridomorpha</taxon>
        <taxon>Ascaridoidea</taxon>
        <taxon>Ascarididae</taxon>
        <taxon>Parascaris</taxon>
    </lineage>
</organism>
<name>A0A914RUE4_PAREQ</name>
<evidence type="ECO:0000259" key="1">
    <source>
        <dbReference type="Pfam" id="PF01682"/>
    </source>
</evidence>
<dbReference type="InterPro" id="IPR002602">
    <property type="entry name" value="DB"/>
</dbReference>
<keyword evidence="2" id="KW-1185">Reference proteome</keyword>
<dbReference type="AlphaFoldDB" id="A0A914RUE4"/>
<proteinExistence type="predicted"/>
<feature type="domain" description="Domain of unknown function DB" evidence="1">
    <location>
        <begin position="1"/>
        <end position="48"/>
    </location>
</feature>
<evidence type="ECO:0000313" key="2">
    <source>
        <dbReference type="Proteomes" id="UP000887564"/>
    </source>
</evidence>
<dbReference type="WBParaSite" id="PEQ_0000988701-mRNA-1">
    <property type="protein sequence ID" value="PEQ_0000988701-mRNA-1"/>
    <property type="gene ID" value="PEQ_0000988701"/>
</dbReference>
<dbReference type="Proteomes" id="UP000887564">
    <property type="component" value="Unplaced"/>
</dbReference>
<evidence type="ECO:0000313" key="3">
    <source>
        <dbReference type="WBParaSite" id="PEQ_0000988701-mRNA-1"/>
    </source>
</evidence>
<reference evidence="3" key="1">
    <citation type="submission" date="2022-11" db="UniProtKB">
        <authorList>
            <consortium name="WormBaseParasite"/>
        </authorList>
    </citation>
    <scope>IDENTIFICATION</scope>
</reference>
<accession>A0A914RUE4</accession>